<keyword evidence="1" id="KW-0805">Transcription regulation</keyword>
<keyword evidence="6" id="KW-1185">Reference proteome</keyword>
<reference evidence="5 6" key="1">
    <citation type="submission" date="2016-10" db="EMBL/GenBank/DDBJ databases">
        <authorList>
            <person name="Varghese N."/>
            <person name="Submissions S."/>
        </authorList>
    </citation>
    <scope>NUCLEOTIDE SEQUENCE [LARGE SCALE GENOMIC DNA]</scope>
    <source>
        <strain evidence="5 6">DSM 16643</strain>
    </source>
</reference>
<feature type="domain" description="HTH hxlR-type" evidence="4">
    <location>
        <begin position="9"/>
        <end position="106"/>
    </location>
</feature>
<evidence type="ECO:0000256" key="1">
    <source>
        <dbReference type="ARBA" id="ARBA00023015"/>
    </source>
</evidence>
<name>A0A1G5VPG6_9EURY</name>
<protein>
    <submittedName>
        <fullName evidence="5">Transcriptional regulator, HxlR family</fullName>
    </submittedName>
</protein>
<dbReference type="PANTHER" id="PTHR33204:SF18">
    <property type="entry name" value="TRANSCRIPTIONAL REGULATORY PROTEIN"/>
    <property type="match status" value="1"/>
</dbReference>
<dbReference type="Proteomes" id="UP000323439">
    <property type="component" value="Unassembled WGS sequence"/>
</dbReference>
<dbReference type="PANTHER" id="PTHR33204">
    <property type="entry name" value="TRANSCRIPTIONAL REGULATOR, MARR FAMILY"/>
    <property type="match status" value="1"/>
</dbReference>
<dbReference type="OrthoDB" id="10490at2157"/>
<evidence type="ECO:0000256" key="3">
    <source>
        <dbReference type="ARBA" id="ARBA00023163"/>
    </source>
</evidence>
<evidence type="ECO:0000313" key="5">
    <source>
        <dbReference type="EMBL" id="SDA47763.1"/>
    </source>
</evidence>
<sequence length="124" mass="14205">MAKFKGDYCPVDETLKIIRGKWHVLIIRDLFFGKKRFKEFKEGKPNLSNKVLTDCLKDLESNGLVTKTSIEGSKITEYYLTGEGKRMNRIIYELAVFTLEKDGSATDDGAKEFIELFRDTLGID</sequence>
<evidence type="ECO:0000313" key="6">
    <source>
        <dbReference type="Proteomes" id="UP000323439"/>
    </source>
</evidence>
<accession>A0A1G5VPG6</accession>
<dbReference type="Gene3D" id="1.10.10.10">
    <property type="entry name" value="Winged helix-like DNA-binding domain superfamily/Winged helix DNA-binding domain"/>
    <property type="match status" value="1"/>
</dbReference>
<keyword evidence="3" id="KW-0804">Transcription</keyword>
<dbReference type="GO" id="GO:0003677">
    <property type="term" value="F:DNA binding"/>
    <property type="evidence" value="ECO:0007669"/>
    <property type="project" value="UniProtKB-KW"/>
</dbReference>
<dbReference type="RefSeq" id="WP_149731376.1">
    <property type="nucleotide sequence ID" value="NZ_FMXB01000005.1"/>
</dbReference>
<dbReference type="InterPro" id="IPR002577">
    <property type="entry name" value="HTH_HxlR"/>
</dbReference>
<dbReference type="EMBL" id="FMXB01000005">
    <property type="protein sequence ID" value="SDA47763.1"/>
    <property type="molecule type" value="Genomic_DNA"/>
</dbReference>
<evidence type="ECO:0000256" key="2">
    <source>
        <dbReference type="ARBA" id="ARBA00023125"/>
    </source>
</evidence>
<dbReference type="SUPFAM" id="SSF46785">
    <property type="entry name" value="Winged helix' DNA-binding domain"/>
    <property type="match status" value="1"/>
</dbReference>
<dbReference type="InterPro" id="IPR036388">
    <property type="entry name" value="WH-like_DNA-bd_sf"/>
</dbReference>
<evidence type="ECO:0000259" key="4">
    <source>
        <dbReference type="PROSITE" id="PS51118"/>
    </source>
</evidence>
<gene>
    <name evidence="5" type="ORF">SAMN02910315_00758</name>
</gene>
<dbReference type="AlphaFoldDB" id="A0A1G5VPG6"/>
<dbReference type="Pfam" id="PF01638">
    <property type="entry name" value="HxlR"/>
    <property type="match status" value="1"/>
</dbReference>
<dbReference type="InterPro" id="IPR036390">
    <property type="entry name" value="WH_DNA-bd_sf"/>
</dbReference>
<dbReference type="PROSITE" id="PS51118">
    <property type="entry name" value="HTH_HXLR"/>
    <property type="match status" value="1"/>
</dbReference>
<keyword evidence="2" id="KW-0238">DNA-binding</keyword>
<proteinExistence type="predicted"/>
<organism evidence="5 6">
    <name type="scientific">Methanobrevibacter millerae</name>
    <dbReference type="NCBI Taxonomy" id="230361"/>
    <lineage>
        <taxon>Archaea</taxon>
        <taxon>Methanobacteriati</taxon>
        <taxon>Methanobacteriota</taxon>
        <taxon>Methanomada group</taxon>
        <taxon>Methanobacteria</taxon>
        <taxon>Methanobacteriales</taxon>
        <taxon>Methanobacteriaceae</taxon>
        <taxon>Methanobrevibacter</taxon>
    </lineage>
</organism>